<dbReference type="Proteomes" id="UP000054560">
    <property type="component" value="Unassembled WGS sequence"/>
</dbReference>
<protein>
    <submittedName>
        <fullName evidence="3">Uncharacterized protein</fullName>
    </submittedName>
</protein>
<feature type="region of interest" description="Disordered" evidence="2">
    <location>
        <begin position="501"/>
        <end position="538"/>
    </location>
</feature>
<sequence>NLAAEVLQKHSEHRHSTHEEKEAQPTQPQQHTQQQSQTEPQSQTQQQQHTHQTQQTETQTQQQQHTQQTQQTETQTQQQQHTQQTQQTETETQPQEAEPLSKVANGLDDIVTTAEVPGELILPAPTELDLSQPLPQDVLTEIIEGTIPGEALQGQTGTMEDGVGMAEGTAESGLMSDVETTSRGETADIATEIREMSDKRAEDGQELLDGAGTGVNTDSSTTPQESGQIANVLDRYDDAALTGGAAAGTVVGEQTEAACVEEPPITEADLDFFSIDATVRDFQLCVQNSTDDRTVIKLGAQSAEIEGCHADQNAIDAGENTTDTHQNATDGDRERLRKSAPLLWLRIQHTPATEEETSTATRRPSTREHGPSTPAPANAQAQHTPAQATDDNLNGTNHIHTDTDTHTSQHTDKDTHTSQTDTRTQHLNTAETETDADTQNHTQTTSTSGAADKLSLAGMASLPNYPAPPPRLNDLKAVVTGLHVMLDSDMLARIGDFVEQPESLSDKASQRSLAPRKSQSHSINDTPHATPLKSEGAQTVMQKQISVLNSSALLINNEATLDGLPKPPPLQIKLDDLNVACSADNVWTVGKAQKFSAQSRRSRTAPSSVGLSATPSNTSLELGGGTSNSFIEAEESPMISAYRRELAEFASAVHQAQMDALKALNARRDMKLQITEMQTTLEESKSVQAQTALQTEVKRLKALEDQYKEEMAHRDKLTDVILNKFKVQREEYEKLCSSAEANELGR</sequence>
<dbReference type="STRING" id="667725.A0A0L0FDW1"/>
<feature type="non-terminal residue" evidence="3">
    <location>
        <position position="1"/>
    </location>
</feature>
<accession>A0A0L0FDW1</accession>
<feature type="compositionally biased region" description="Basic and acidic residues" evidence="2">
    <location>
        <begin position="399"/>
        <end position="416"/>
    </location>
</feature>
<evidence type="ECO:0000313" key="4">
    <source>
        <dbReference type="Proteomes" id="UP000054560"/>
    </source>
</evidence>
<name>A0A0L0FDW1_9EUKA</name>
<gene>
    <name evidence="3" type="ORF">SARC_12519</name>
</gene>
<feature type="non-terminal residue" evidence="3">
    <location>
        <position position="746"/>
    </location>
</feature>
<evidence type="ECO:0000313" key="3">
    <source>
        <dbReference type="EMBL" id="KNC74945.1"/>
    </source>
</evidence>
<evidence type="ECO:0000256" key="2">
    <source>
        <dbReference type="SAM" id="MobiDB-lite"/>
    </source>
</evidence>
<keyword evidence="1" id="KW-0175">Coiled coil</keyword>
<feature type="compositionally biased region" description="Polar residues" evidence="2">
    <location>
        <begin position="319"/>
        <end position="329"/>
    </location>
</feature>
<feature type="region of interest" description="Disordered" evidence="2">
    <location>
        <begin position="1"/>
        <end position="110"/>
    </location>
</feature>
<dbReference type="GeneID" id="25913023"/>
<feature type="compositionally biased region" description="Polar residues" evidence="2">
    <location>
        <begin position="379"/>
        <end position="395"/>
    </location>
</feature>
<evidence type="ECO:0000256" key="1">
    <source>
        <dbReference type="SAM" id="Coils"/>
    </source>
</evidence>
<feature type="compositionally biased region" description="Polar residues" evidence="2">
    <location>
        <begin position="418"/>
        <end position="449"/>
    </location>
</feature>
<feature type="region of interest" description="Disordered" evidence="2">
    <location>
        <begin position="316"/>
        <end position="335"/>
    </location>
</feature>
<feature type="coiled-coil region" evidence="1">
    <location>
        <begin position="690"/>
        <end position="742"/>
    </location>
</feature>
<reference evidence="3 4" key="1">
    <citation type="submission" date="2011-02" db="EMBL/GenBank/DDBJ databases">
        <title>The Genome Sequence of Sphaeroforma arctica JP610.</title>
        <authorList>
            <consortium name="The Broad Institute Genome Sequencing Platform"/>
            <person name="Russ C."/>
            <person name="Cuomo C."/>
            <person name="Young S.K."/>
            <person name="Zeng Q."/>
            <person name="Gargeya S."/>
            <person name="Alvarado L."/>
            <person name="Berlin A."/>
            <person name="Chapman S.B."/>
            <person name="Chen Z."/>
            <person name="Freedman E."/>
            <person name="Gellesch M."/>
            <person name="Goldberg J."/>
            <person name="Griggs A."/>
            <person name="Gujja S."/>
            <person name="Heilman E."/>
            <person name="Heiman D."/>
            <person name="Howarth C."/>
            <person name="Mehta T."/>
            <person name="Neiman D."/>
            <person name="Pearson M."/>
            <person name="Roberts A."/>
            <person name="Saif S."/>
            <person name="Shea T."/>
            <person name="Shenoy N."/>
            <person name="Sisk P."/>
            <person name="Stolte C."/>
            <person name="Sykes S."/>
            <person name="White J."/>
            <person name="Yandava C."/>
            <person name="Burger G."/>
            <person name="Gray M.W."/>
            <person name="Holland P.W.H."/>
            <person name="King N."/>
            <person name="Lang F.B.F."/>
            <person name="Roger A.J."/>
            <person name="Ruiz-Trillo I."/>
            <person name="Haas B."/>
            <person name="Nusbaum C."/>
            <person name="Birren B."/>
        </authorList>
    </citation>
    <scope>NUCLEOTIDE SEQUENCE [LARGE SCALE GENOMIC DNA]</scope>
    <source>
        <strain evidence="3 4">JP610</strain>
    </source>
</reference>
<feature type="compositionally biased region" description="Polar residues" evidence="2">
    <location>
        <begin position="598"/>
        <end position="620"/>
    </location>
</feature>
<feature type="compositionally biased region" description="Low complexity" evidence="2">
    <location>
        <begin position="24"/>
        <end position="95"/>
    </location>
</feature>
<dbReference type="RefSeq" id="XP_014148847.1">
    <property type="nucleotide sequence ID" value="XM_014293372.1"/>
</dbReference>
<organism evidence="3 4">
    <name type="scientific">Sphaeroforma arctica JP610</name>
    <dbReference type="NCBI Taxonomy" id="667725"/>
    <lineage>
        <taxon>Eukaryota</taxon>
        <taxon>Ichthyosporea</taxon>
        <taxon>Ichthyophonida</taxon>
        <taxon>Sphaeroforma</taxon>
    </lineage>
</organism>
<feature type="region of interest" description="Disordered" evidence="2">
    <location>
        <begin position="345"/>
        <end position="451"/>
    </location>
</feature>
<feature type="region of interest" description="Disordered" evidence="2">
    <location>
        <begin position="598"/>
        <end position="625"/>
    </location>
</feature>
<dbReference type="AlphaFoldDB" id="A0A0L0FDW1"/>
<dbReference type="EMBL" id="KQ243960">
    <property type="protein sequence ID" value="KNC74945.1"/>
    <property type="molecule type" value="Genomic_DNA"/>
</dbReference>
<proteinExistence type="predicted"/>
<keyword evidence="4" id="KW-1185">Reference proteome</keyword>